<name>A0A9P8AJ48_9ASCO</name>
<dbReference type="GO" id="GO:0005509">
    <property type="term" value="F:calcium ion binding"/>
    <property type="evidence" value="ECO:0007669"/>
    <property type="project" value="InterPro"/>
</dbReference>
<evidence type="ECO:0000256" key="8">
    <source>
        <dbReference type="ARBA" id="ARBA00022837"/>
    </source>
</evidence>
<feature type="transmembrane region" description="Helical" evidence="14">
    <location>
        <begin position="485"/>
        <end position="505"/>
    </location>
</feature>
<organism evidence="16 17">
    <name type="scientific">Scheffersomyces spartinae</name>
    <dbReference type="NCBI Taxonomy" id="45513"/>
    <lineage>
        <taxon>Eukaryota</taxon>
        <taxon>Fungi</taxon>
        <taxon>Dikarya</taxon>
        <taxon>Ascomycota</taxon>
        <taxon>Saccharomycotina</taxon>
        <taxon>Pichiomycetes</taxon>
        <taxon>Debaryomycetaceae</taxon>
        <taxon>Scheffersomyces</taxon>
    </lineage>
</organism>
<evidence type="ECO:0000256" key="14">
    <source>
        <dbReference type="SAM" id="Phobius"/>
    </source>
</evidence>
<evidence type="ECO:0000313" key="17">
    <source>
        <dbReference type="Proteomes" id="UP000790833"/>
    </source>
</evidence>
<reference evidence="16" key="1">
    <citation type="submission" date="2021-03" db="EMBL/GenBank/DDBJ databases">
        <authorList>
            <person name="Palmer J.M."/>
        </authorList>
    </citation>
    <scope>NUCLEOTIDE SEQUENCE</scope>
    <source>
        <strain evidence="16">ARV_011</strain>
    </source>
</reference>
<comment type="function">
    <text evidence="1">Mitochondrial transporter that mediates uptake of thiamine pyrophosphate (ThPP) into mitochondria.</text>
</comment>
<dbReference type="PROSITE" id="PS50920">
    <property type="entry name" value="SOLCAR"/>
    <property type="match status" value="3"/>
</dbReference>
<feature type="domain" description="EF-hand" evidence="15">
    <location>
        <begin position="56"/>
        <end position="91"/>
    </location>
</feature>
<keyword evidence="4 13" id="KW-0813">Transport</keyword>
<accession>A0A9P8AJ48</accession>
<dbReference type="SUPFAM" id="SSF47473">
    <property type="entry name" value="EF-hand"/>
    <property type="match status" value="1"/>
</dbReference>
<keyword evidence="5 12" id="KW-0812">Transmembrane</keyword>
<dbReference type="AlphaFoldDB" id="A0A9P8AJ48"/>
<evidence type="ECO:0000256" key="5">
    <source>
        <dbReference type="ARBA" id="ARBA00022692"/>
    </source>
</evidence>
<comment type="similarity">
    <text evidence="13">Belongs to the mitochondrial carrier (TC 2.A.29) family.</text>
</comment>
<evidence type="ECO:0000256" key="2">
    <source>
        <dbReference type="ARBA" id="ARBA00004448"/>
    </source>
</evidence>
<dbReference type="GO" id="GO:0005743">
    <property type="term" value="C:mitochondrial inner membrane"/>
    <property type="evidence" value="ECO:0007669"/>
    <property type="project" value="UniProtKB-SubCell"/>
</dbReference>
<dbReference type="InterPro" id="IPR011992">
    <property type="entry name" value="EF-hand-dom_pair"/>
</dbReference>
<evidence type="ECO:0000256" key="13">
    <source>
        <dbReference type="RuleBase" id="RU000488"/>
    </source>
</evidence>
<gene>
    <name evidence="16" type="ORF">KQ657_004598</name>
</gene>
<keyword evidence="11 12" id="KW-0472">Membrane</keyword>
<dbReference type="InterPro" id="IPR002067">
    <property type="entry name" value="MCP"/>
</dbReference>
<feature type="repeat" description="Solcar" evidence="12">
    <location>
        <begin position="483"/>
        <end position="571"/>
    </location>
</feature>
<keyword evidence="7" id="KW-0999">Mitochondrion inner membrane</keyword>
<dbReference type="RefSeq" id="XP_043049933.1">
    <property type="nucleotide sequence ID" value="XM_043195267.1"/>
</dbReference>
<proteinExistence type="inferred from homology"/>
<evidence type="ECO:0000256" key="3">
    <source>
        <dbReference type="ARBA" id="ARBA00021935"/>
    </source>
</evidence>
<dbReference type="Pfam" id="PF00153">
    <property type="entry name" value="Mito_carr"/>
    <property type="match status" value="3"/>
</dbReference>
<dbReference type="PROSITE" id="PS00018">
    <property type="entry name" value="EF_HAND_1"/>
    <property type="match status" value="1"/>
</dbReference>
<dbReference type="Proteomes" id="UP000790833">
    <property type="component" value="Unassembled WGS sequence"/>
</dbReference>
<evidence type="ECO:0000256" key="4">
    <source>
        <dbReference type="ARBA" id="ARBA00022448"/>
    </source>
</evidence>
<evidence type="ECO:0000256" key="6">
    <source>
        <dbReference type="ARBA" id="ARBA00022737"/>
    </source>
</evidence>
<keyword evidence="10" id="KW-0496">Mitochondrion</keyword>
<evidence type="ECO:0000256" key="9">
    <source>
        <dbReference type="ARBA" id="ARBA00022989"/>
    </source>
</evidence>
<dbReference type="OrthoDB" id="270584at2759"/>
<feature type="transmembrane region" description="Helical" evidence="14">
    <location>
        <begin position="435"/>
        <end position="453"/>
    </location>
</feature>
<evidence type="ECO:0000259" key="15">
    <source>
        <dbReference type="PROSITE" id="PS50222"/>
    </source>
</evidence>
<protein>
    <recommendedName>
        <fullName evidence="3">Mitochondrial thiamine pyrophosphate carrier 1</fullName>
    </recommendedName>
</protein>
<comment type="caution">
    <text evidence="16">The sequence shown here is derived from an EMBL/GenBank/DDBJ whole genome shotgun (WGS) entry which is preliminary data.</text>
</comment>
<sequence length="580" mass="65117">MGLFSSFPSKLTSTETTPNNEIAIEIKDTLGLSTTPEINVRDGDGSTNGPVTTKIVRNKEYKNLFNRLDVSSCGEVTFEDFKEALKALDHPISGNEQLVESVFESFDHNKDHKITFEEFKSYLAITDNQIEKGFNVIDADHDGRFSRDDFKNYFYNRLNLHPTDQDVDQLFYQMDSHHDGYVTYDEFREFLILMPRLNGSRIRTAFNYIVEELDISSDGDVTLINHFINGFGFFLAGGLSGVVSRTCTAPFDRIKVFLIARTDLTSTVLHSRREIANQIAKGTVRTKMQQARKALHLLSMSYEATEALEPPKKVRSPIIQAARTIWKQGGLKAFYVGNGLNVVKVFPESAMKFGSFEAAKRFFARIEGVDDTAKLSKASNYLAGGFGGVCAQFTVYPIDTLKFRLQCSNLDSDLKGNRLLIHTAKSMYKDGGLRMFYRGLFVGVSGIFPYAALDLGTFTSIKNWLVKRESLKYGVPEEDIKLPNYMVLTLGALSGTFGATMVYPINLLRTRLQAQGTYAHPYTYDGFNDVLRKTIAREGYGGLFKGLTPNLAKVAPAVSISYFMYENLKYMFGLDSQVRG</sequence>
<dbReference type="InterPro" id="IPR018247">
    <property type="entry name" value="EF_Hand_1_Ca_BS"/>
</dbReference>
<feature type="domain" description="EF-hand" evidence="15">
    <location>
        <begin position="94"/>
        <end position="129"/>
    </location>
</feature>
<evidence type="ECO:0000256" key="11">
    <source>
        <dbReference type="ARBA" id="ARBA00023136"/>
    </source>
</evidence>
<feature type="repeat" description="Solcar" evidence="12">
    <location>
        <begin position="379"/>
        <end position="464"/>
    </location>
</feature>
<evidence type="ECO:0000313" key="16">
    <source>
        <dbReference type="EMBL" id="KAG7194386.1"/>
    </source>
</evidence>
<dbReference type="InterPro" id="IPR018108">
    <property type="entry name" value="MCP_transmembrane"/>
</dbReference>
<evidence type="ECO:0000256" key="1">
    <source>
        <dbReference type="ARBA" id="ARBA00002238"/>
    </source>
</evidence>
<dbReference type="CDD" id="cd00051">
    <property type="entry name" value="EFh"/>
    <property type="match status" value="1"/>
</dbReference>
<feature type="domain" description="EF-hand" evidence="15">
    <location>
        <begin position="130"/>
        <end position="160"/>
    </location>
</feature>
<keyword evidence="8" id="KW-0106">Calcium</keyword>
<comment type="subcellular location">
    <subcellularLocation>
        <location evidence="2">Mitochondrion inner membrane</location>
        <topology evidence="2">Multi-pass membrane protein</topology>
    </subcellularLocation>
</comment>
<evidence type="ECO:0000256" key="10">
    <source>
        <dbReference type="ARBA" id="ARBA00023128"/>
    </source>
</evidence>
<dbReference type="PROSITE" id="PS50222">
    <property type="entry name" value="EF_HAND_2"/>
    <property type="match status" value="4"/>
</dbReference>
<dbReference type="Gene3D" id="1.10.238.10">
    <property type="entry name" value="EF-hand"/>
    <property type="match status" value="1"/>
</dbReference>
<dbReference type="InterPro" id="IPR002048">
    <property type="entry name" value="EF_hand_dom"/>
</dbReference>
<dbReference type="InterPro" id="IPR023395">
    <property type="entry name" value="MCP_dom_sf"/>
</dbReference>
<keyword evidence="6" id="KW-0677">Repeat</keyword>
<dbReference type="PRINTS" id="PR00926">
    <property type="entry name" value="MITOCARRIER"/>
</dbReference>
<feature type="domain" description="EF-hand" evidence="15">
    <location>
        <begin position="162"/>
        <end position="197"/>
    </location>
</feature>
<dbReference type="PANTHER" id="PTHR24089">
    <property type="entry name" value="SOLUTE CARRIER FAMILY 25"/>
    <property type="match status" value="1"/>
</dbReference>
<dbReference type="Gene3D" id="1.50.40.10">
    <property type="entry name" value="Mitochondrial carrier domain"/>
    <property type="match status" value="1"/>
</dbReference>
<keyword evidence="17" id="KW-1185">Reference proteome</keyword>
<dbReference type="GO" id="GO:0055085">
    <property type="term" value="P:transmembrane transport"/>
    <property type="evidence" value="ECO:0007669"/>
    <property type="project" value="InterPro"/>
</dbReference>
<evidence type="ECO:0000256" key="7">
    <source>
        <dbReference type="ARBA" id="ARBA00022792"/>
    </source>
</evidence>
<dbReference type="SUPFAM" id="SSF103506">
    <property type="entry name" value="Mitochondrial carrier"/>
    <property type="match status" value="1"/>
</dbReference>
<dbReference type="GeneID" id="66117972"/>
<keyword evidence="9 14" id="KW-1133">Transmembrane helix</keyword>
<dbReference type="Pfam" id="PF13499">
    <property type="entry name" value="EF-hand_7"/>
    <property type="match status" value="2"/>
</dbReference>
<dbReference type="SMART" id="SM00054">
    <property type="entry name" value="EFh"/>
    <property type="match status" value="4"/>
</dbReference>
<dbReference type="EMBL" id="JAHMUF010000007">
    <property type="protein sequence ID" value="KAG7194386.1"/>
    <property type="molecule type" value="Genomic_DNA"/>
</dbReference>
<evidence type="ECO:0000256" key="12">
    <source>
        <dbReference type="PROSITE-ProRule" id="PRU00282"/>
    </source>
</evidence>
<feature type="repeat" description="Solcar" evidence="12">
    <location>
        <begin position="228"/>
        <end position="362"/>
    </location>
</feature>